<protein>
    <submittedName>
        <fullName evidence="9">Response regulator transcription factor</fullName>
    </submittedName>
</protein>
<feature type="domain" description="HTH luxR-type" evidence="7">
    <location>
        <begin position="137"/>
        <end position="202"/>
    </location>
</feature>
<dbReference type="GO" id="GO:0000160">
    <property type="term" value="P:phosphorelay signal transduction system"/>
    <property type="evidence" value="ECO:0007669"/>
    <property type="project" value="UniProtKB-KW"/>
</dbReference>
<dbReference type="OrthoDB" id="9802186at2"/>
<keyword evidence="1 6" id="KW-0597">Phosphoprotein</keyword>
<dbReference type="PANTHER" id="PTHR44688:SF16">
    <property type="entry name" value="DNA-BINDING TRANSCRIPTIONAL ACTIVATOR DEVR_DOSR"/>
    <property type="match status" value="1"/>
</dbReference>
<evidence type="ECO:0000256" key="4">
    <source>
        <dbReference type="ARBA" id="ARBA00023125"/>
    </source>
</evidence>
<dbReference type="CDD" id="cd06170">
    <property type="entry name" value="LuxR_C_like"/>
    <property type="match status" value="1"/>
</dbReference>
<accession>A0A6I1ED35</accession>
<dbReference type="GO" id="GO:0006355">
    <property type="term" value="P:regulation of DNA-templated transcription"/>
    <property type="evidence" value="ECO:0007669"/>
    <property type="project" value="InterPro"/>
</dbReference>
<reference evidence="9 10" key="1">
    <citation type="submission" date="2019-10" db="EMBL/GenBank/DDBJ databases">
        <title>Genome diversity of Sutterella seckii.</title>
        <authorList>
            <person name="Chaplin A.V."/>
            <person name="Sokolova S.R."/>
            <person name="Mosin K.A."/>
            <person name="Ivanova E.L."/>
            <person name="Kochetkova T.O."/>
            <person name="Goltsov A.Y."/>
            <person name="Trofimov D.Y."/>
            <person name="Efimov B.A."/>
        </authorList>
    </citation>
    <scope>NUCLEOTIDE SEQUENCE [LARGE SCALE GENOMIC DNA]</scope>
    <source>
        <strain evidence="9 10">ASD393</strain>
    </source>
</reference>
<evidence type="ECO:0000313" key="9">
    <source>
        <dbReference type="EMBL" id="KAB7651583.1"/>
    </source>
</evidence>
<evidence type="ECO:0000256" key="2">
    <source>
        <dbReference type="ARBA" id="ARBA00023012"/>
    </source>
</evidence>
<feature type="modified residue" description="4-aspartylphosphate" evidence="6">
    <location>
        <position position="56"/>
    </location>
</feature>
<dbReference type="SUPFAM" id="SSF52172">
    <property type="entry name" value="CheY-like"/>
    <property type="match status" value="1"/>
</dbReference>
<comment type="caution">
    <text evidence="9">The sequence shown here is derived from an EMBL/GenBank/DDBJ whole genome shotgun (WGS) entry which is preliminary data.</text>
</comment>
<evidence type="ECO:0000256" key="6">
    <source>
        <dbReference type="PROSITE-ProRule" id="PRU00169"/>
    </source>
</evidence>
<evidence type="ECO:0000256" key="5">
    <source>
        <dbReference type="ARBA" id="ARBA00023163"/>
    </source>
</evidence>
<dbReference type="InterPro" id="IPR011006">
    <property type="entry name" value="CheY-like_superfamily"/>
</dbReference>
<dbReference type="SMART" id="SM00421">
    <property type="entry name" value="HTH_LUXR"/>
    <property type="match status" value="1"/>
</dbReference>
<keyword evidence="2" id="KW-0902">Two-component regulatory system</keyword>
<dbReference type="Gene3D" id="3.40.50.2300">
    <property type="match status" value="1"/>
</dbReference>
<dbReference type="PROSITE" id="PS00622">
    <property type="entry name" value="HTH_LUXR_1"/>
    <property type="match status" value="1"/>
</dbReference>
<evidence type="ECO:0000256" key="3">
    <source>
        <dbReference type="ARBA" id="ARBA00023015"/>
    </source>
</evidence>
<proteinExistence type="predicted"/>
<dbReference type="RefSeq" id="WP_152159229.1">
    <property type="nucleotide sequence ID" value="NZ_WEHX01000165.1"/>
</dbReference>
<dbReference type="InterPro" id="IPR036388">
    <property type="entry name" value="WH-like_DNA-bd_sf"/>
</dbReference>
<dbReference type="SMART" id="SM00448">
    <property type="entry name" value="REC"/>
    <property type="match status" value="1"/>
</dbReference>
<dbReference type="PROSITE" id="PS50043">
    <property type="entry name" value="HTH_LUXR_2"/>
    <property type="match status" value="1"/>
</dbReference>
<dbReference type="PROSITE" id="PS50110">
    <property type="entry name" value="RESPONSE_REGULATORY"/>
    <property type="match status" value="1"/>
</dbReference>
<dbReference type="InterPro" id="IPR001789">
    <property type="entry name" value="Sig_transdc_resp-reg_receiver"/>
</dbReference>
<dbReference type="FunFam" id="3.40.50.2300:FF:000018">
    <property type="entry name" value="DNA-binding transcriptional regulator NtrC"/>
    <property type="match status" value="1"/>
</dbReference>
<feature type="domain" description="Response regulatory" evidence="8">
    <location>
        <begin position="7"/>
        <end position="121"/>
    </location>
</feature>
<dbReference type="SUPFAM" id="SSF46894">
    <property type="entry name" value="C-terminal effector domain of the bipartite response regulators"/>
    <property type="match status" value="1"/>
</dbReference>
<dbReference type="Pfam" id="PF00196">
    <property type="entry name" value="GerE"/>
    <property type="match status" value="1"/>
</dbReference>
<dbReference type="InterPro" id="IPR000792">
    <property type="entry name" value="Tscrpt_reg_LuxR_C"/>
</dbReference>
<evidence type="ECO:0000259" key="7">
    <source>
        <dbReference type="PROSITE" id="PS50043"/>
    </source>
</evidence>
<sequence length="213" mass="23971">MNPDKPLIRIVDDDPFLRDSLEFMLKCEGYDVISFADPKAFLAGDMPSRLGCVILDVRMPGMSGLELQEILTGRAYECPIIFLTAHGDIDMAVQTMRDGACDFQQKPIKPATFLPAVSRAIEKDRARRGGATNLLDELKRFRSLSEREKEIAEKVAQGFTSQQIAEQLGISKRTVDHYRMAALTKIELRTPAELAGFFERIRVFLASHESQTF</sequence>
<evidence type="ECO:0000313" key="10">
    <source>
        <dbReference type="Proteomes" id="UP000430564"/>
    </source>
</evidence>
<gene>
    <name evidence="9" type="ORF">GBM95_11535</name>
</gene>
<evidence type="ECO:0000259" key="8">
    <source>
        <dbReference type="PROSITE" id="PS50110"/>
    </source>
</evidence>
<dbReference type="PRINTS" id="PR00038">
    <property type="entry name" value="HTHLUXR"/>
</dbReference>
<keyword evidence="5" id="KW-0804">Transcription</keyword>
<dbReference type="AlphaFoldDB" id="A0A6I1ED35"/>
<dbReference type="Proteomes" id="UP000430564">
    <property type="component" value="Unassembled WGS sequence"/>
</dbReference>
<dbReference type="Pfam" id="PF00072">
    <property type="entry name" value="Response_reg"/>
    <property type="match status" value="1"/>
</dbReference>
<evidence type="ECO:0000256" key="1">
    <source>
        <dbReference type="ARBA" id="ARBA00022553"/>
    </source>
</evidence>
<dbReference type="InterPro" id="IPR016032">
    <property type="entry name" value="Sig_transdc_resp-reg_C-effctor"/>
</dbReference>
<name>A0A6I1ED35_9BURK</name>
<dbReference type="EMBL" id="WEHX01000165">
    <property type="protein sequence ID" value="KAB7651583.1"/>
    <property type="molecule type" value="Genomic_DNA"/>
</dbReference>
<keyword evidence="4" id="KW-0238">DNA-binding</keyword>
<dbReference type="Gene3D" id="1.10.10.10">
    <property type="entry name" value="Winged helix-like DNA-binding domain superfamily/Winged helix DNA-binding domain"/>
    <property type="match status" value="1"/>
</dbReference>
<dbReference type="GO" id="GO:0003677">
    <property type="term" value="F:DNA binding"/>
    <property type="evidence" value="ECO:0007669"/>
    <property type="project" value="UniProtKB-KW"/>
</dbReference>
<organism evidence="9 10">
    <name type="scientific">Sutterella seckii</name>
    <dbReference type="NCBI Taxonomy" id="1944635"/>
    <lineage>
        <taxon>Bacteria</taxon>
        <taxon>Pseudomonadati</taxon>
        <taxon>Pseudomonadota</taxon>
        <taxon>Betaproteobacteria</taxon>
        <taxon>Burkholderiales</taxon>
        <taxon>Sutterellaceae</taxon>
        <taxon>Sutterella</taxon>
    </lineage>
</organism>
<dbReference type="PANTHER" id="PTHR44688">
    <property type="entry name" value="DNA-BINDING TRANSCRIPTIONAL ACTIVATOR DEVR_DOSR"/>
    <property type="match status" value="1"/>
</dbReference>
<keyword evidence="3" id="KW-0805">Transcription regulation</keyword>